<evidence type="ECO:0000259" key="2">
    <source>
        <dbReference type="Pfam" id="PF00266"/>
    </source>
</evidence>
<name>A0A5C5XGF1_9PLAN</name>
<protein>
    <submittedName>
        <fullName evidence="3">Cysteine desulfurase</fullName>
        <ecNumber evidence="3">2.8.1.7</ecNumber>
    </submittedName>
</protein>
<organism evidence="3 4">
    <name type="scientific">Rubinisphaera italica</name>
    <dbReference type="NCBI Taxonomy" id="2527969"/>
    <lineage>
        <taxon>Bacteria</taxon>
        <taxon>Pseudomonadati</taxon>
        <taxon>Planctomycetota</taxon>
        <taxon>Planctomycetia</taxon>
        <taxon>Planctomycetales</taxon>
        <taxon>Planctomycetaceae</taxon>
        <taxon>Rubinisphaera</taxon>
    </lineage>
</organism>
<evidence type="ECO:0000313" key="4">
    <source>
        <dbReference type="Proteomes" id="UP000316095"/>
    </source>
</evidence>
<dbReference type="InterPro" id="IPR015424">
    <property type="entry name" value="PyrdxlP-dep_Trfase"/>
</dbReference>
<dbReference type="InterPro" id="IPR015421">
    <property type="entry name" value="PyrdxlP-dep_Trfase_major"/>
</dbReference>
<dbReference type="EMBL" id="SJPG01000001">
    <property type="protein sequence ID" value="TWT61255.1"/>
    <property type="molecule type" value="Genomic_DNA"/>
</dbReference>
<accession>A0A5C5XGF1</accession>
<dbReference type="InterPro" id="IPR015422">
    <property type="entry name" value="PyrdxlP-dep_Trfase_small"/>
</dbReference>
<dbReference type="PANTHER" id="PTHR43586">
    <property type="entry name" value="CYSTEINE DESULFURASE"/>
    <property type="match status" value="1"/>
</dbReference>
<comment type="caution">
    <text evidence="3">The sequence shown here is derived from an EMBL/GenBank/DDBJ whole genome shotgun (WGS) entry which is preliminary data.</text>
</comment>
<reference evidence="3 4" key="1">
    <citation type="submission" date="2019-02" db="EMBL/GenBank/DDBJ databases">
        <title>Deep-cultivation of Planctomycetes and their phenomic and genomic characterization uncovers novel biology.</title>
        <authorList>
            <person name="Wiegand S."/>
            <person name="Jogler M."/>
            <person name="Boedeker C."/>
            <person name="Pinto D."/>
            <person name="Vollmers J."/>
            <person name="Rivas-Marin E."/>
            <person name="Kohn T."/>
            <person name="Peeters S.H."/>
            <person name="Heuer A."/>
            <person name="Rast P."/>
            <person name="Oberbeckmann S."/>
            <person name="Bunk B."/>
            <person name="Jeske O."/>
            <person name="Meyerdierks A."/>
            <person name="Storesund J.E."/>
            <person name="Kallscheuer N."/>
            <person name="Luecker S."/>
            <person name="Lage O.M."/>
            <person name="Pohl T."/>
            <person name="Merkel B.J."/>
            <person name="Hornburger P."/>
            <person name="Mueller R.-W."/>
            <person name="Bruemmer F."/>
            <person name="Labrenz M."/>
            <person name="Spormann A.M."/>
            <person name="Op Den Camp H."/>
            <person name="Overmann J."/>
            <person name="Amann R."/>
            <person name="Jetten M.S.M."/>
            <person name="Mascher T."/>
            <person name="Medema M.H."/>
            <person name="Devos D.P."/>
            <person name="Kaster A.-K."/>
            <person name="Ovreas L."/>
            <person name="Rohde M."/>
            <person name="Galperin M.Y."/>
            <person name="Jogler C."/>
        </authorList>
    </citation>
    <scope>NUCLEOTIDE SEQUENCE [LARGE SCALE GENOMIC DNA]</scope>
    <source>
        <strain evidence="3 4">Pan54</strain>
    </source>
</reference>
<dbReference type="GO" id="GO:0031071">
    <property type="term" value="F:cysteine desulfurase activity"/>
    <property type="evidence" value="ECO:0007669"/>
    <property type="project" value="UniProtKB-EC"/>
</dbReference>
<sequence>MRLDAGVAYFDNAAVAPLTAAAYEAILRWASDISGRGDARWPQWRTEVEKTRRIAASLINADREEIALTHSTTEGINFVAEGFPWQPGDNVVIPVGEFPSNLYPWMMLESKGVELRKVAMPENSLDIERLGNACDSRTRIVSCSWVGFSHGYRVDLNRLTEVTHQAGALMMVDAIQGLGMFPLDVKATPVDFLSADGHKWLLGPEGAGIFYLKREHLDLLRPINVGWNSVATAGEFGHECMDLRKTAGRYEAGTYNMVGLAGFGASLQIFQDVGIEKISQQLKEVTDDVVSSLQSIGAIIHSHREDNHWSGIISFDLPGKDPLSVKLAASEKGVYFNTRNDHFRVSPHAYNSSEDIQKLLEVLSD</sequence>
<keyword evidence="4" id="KW-1185">Reference proteome</keyword>
<keyword evidence="1" id="KW-0663">Pyridoxal phosphate</keyword>
<keyword evidence="3" id="KW-0808">Transferase</keyword>
<evidence type="ECO:0000256" key="1">
    <source>
        <dbReference type="ARBA" id="ARBA00022898"/>
    </source>
</evidence>
<dbReference type="Gene3D" id="3.90.1150.10">
    <property type="entry name" value="Aspartate Aminotransferase, domain 1"/>
    <property type="match status" value="1"/>
</dbReference>
<feature type="domain" description="Aminotransferase class V" evidence="2">
    <location>
        <begin position="9"/>
        <end position="338"/>
    </location>
</feature>
<dbReference type="PANTHER" id="PTHR43586:SF15">
    <property type="entry name" value="BLR3095 PROTEIN"/>
    <property type="match status" value="1"/>
</dbReference>
<dbReference type="SUPFAM" id="SSF53383">
    <property type="entry name" value="PLP-dependent transferases"/>
    <property type="match status" value="1"/>
</dbReference>
<dbReference type="AlphaFoldDB" id="A0A5C5XGF1"/>
<dbReference type="InterPro" id="IPR000192">
    <property type="entry name" value="Aminotrans_V_dom"/>
</dbReference>
<gene>
    <name evidence="3" type="primary">sufS</name>
    <name evidence="3" type="ORF">Pan54_19900</name>
</gene>
<dbReference type="Pfam" id="PF00266">
    <property type="entry name" value="Aminotran_5"/>
    <property type="match status" value="1"/>
</dbReference>
<dbReference type="Gene3D" id="3.40.640.10">
    <property type="entry name" value="Type I PLP-dependent aspartate aminotransferase-like (Major domain)"/>
    <property type="match status" value="1"/>
</dbReference>
<dbReference type="Proteomes" id="UP000316095">
    <property type="component" value="Unassembled WGS sequence"/>
</dbReference>
<evidence type="ECO:0000313" key="3">
    <source>
        <dbReference type="EMBL" id="TWT61255.1"/>
    </source>
</evidence>
<dbReference type="EC" id="2.8.1.7" evidence="3"/>
<proteinExistence type="predicted"/>